<dbReference type="PROSITE" id="PS51898">
    <property type="entry name" value="TYR_RECOMBINASE"/>
    <property type="match status" value="1"/>
</dbReference>
<dbReference type="EMBL" id="CP063458">
    <property type="protein sequence ID" value="QOV92112.1"/>
    <property type="molecule type" value="Genomic_DNA"/>
</dbReference>
<dbReference type="SUPFAM" id="SSF56349">
    <property type="entry name" value="DNA breaking-rejoining enzymes"/>
    <property type="match status" value="1"/>
</dbReference>
<name>A0A7M2X3U5_9BACT</name>
<evidence type="ECO:0000313" key="9">
    <source>
        <dbReference type="Proteomes" id="UP000593765"/>
    </source>
</evidence>
<evidence type="ECO:0000256" key="1">
    <source>
        <dbReference type="ARBA" id="ARBA00008857"/>
    </source>
</evidence>
<evidence type="ECO:0000256" key="3">
    <source>
        <dbReference type="ARBA" id="ARBA00023125"/>
    </source>
</evidence>
<dbReference type="Pfam" id="PF02899">
    <property type="entry name" value="Phage_int_SAM_1"/>
    <property type="match status" value="1"/>
</dbReference>
<feature type="domain" description="Tyr recombinase" evidence="6">
    <location>
        <begin position="110"/>
        <end position="298"/>
    </location>
</feature>
<gene>
    <name evidence="8" type="ORF">IPV69_12455</name>
</gene>
<sequence>MRNWDQLLDRYMEQYAARGIAVETVANVRRELERLGCWLKNRRPRPRIEDVGSDLLQDYLQRRGSWKAKATLSGVMSTVRGFGEFLVLQGAWVSNPLRWMKGPKLRMYDRIPRRIGGKAQQDLWQEAAKVREEYHRYLWLASLSLLYGTGLRRGELHRLNLSDWSGQEGTLRVDGRKTRRERSVALPELTWRCIESYLPRRQNHLLALGIREESALLIDKDGGRLSGGAISRGIGRLVKRAGIDHVTLHQFRHSCASDLLGKGVKLPEIQRLLGHQTVSTTVRYLHVADPERHAAVARHPINQMLGLAGTAPASAAVARTEGGCQ</sequence>
<dbReference type="GO" id="GO:0003677">
    <property type="term" value="F:DNA binding"/>
    <property type="evidence" value="ECO:0007669"/>
    <property type="project" value="UniProtKB-UniRule"/>
</dbReference>
<dbReference type="CDD" id="cd00397">
    <property type="entry name" value="DNA_BRE_C"/>
    <property type="match status" value="1"/>
</dbReference>
<proteinExistence type="inferred from homology"/>
<keyword evidence="2" id="KW-0229">DNA integration</keyword>
<dbReference type="GO" id="GO:0006310">
    <property type="term" value="P:DNA recombination"/>
    <property type="evidence" value="ECO:0007669"/>
    <property type="project" value="UniProtKB-KW"/>
</dbReference>
<dbReference type="InterPro" id="IPR010998">
    <property type="entry name" value="Integrase_recombinase_N"/>
</dbReference>
<dbReference type="Proteomes" id="UP000593765">
    <property type="component" value="Chromosome"/>
</dbReference>
<keyword evidence="9" id="KW-1185">Reference proteome</keyword>
<evidence type="ECO:0000313" key="8">
    <source>
        <dbReference type="EMBL" id="QOV92112.1"/>
    </source>
</evidence>
<dbReference type="AlphaFoldDB" id="A0A7M2X3U5"/>
<dbReference type="KEGG" id="hbs:IPV69_12455"/>
<evidence type="ECO:0000259" key="7">
    <source>
        <dbReference type="PROSITE" id="PS51900"/>
    </source>
</evidence>
<dbReference type="PROSITE" id="PS51900">
    <property type="entry name" value="CB"/>
    <property type="match status" value="1"/>
</dbReference>
<protein>
    <submittedName>
        <fullName evidence="8">Tyrosine-type recombinase/integrase</fullName>
    </submittedName>
</protein>
<dbReference type="Gene3D" id="1.10.443.10">
    <property type="entry name" value="Intergrase catalytic core"/>
    <property type="match status" value="1"/>
</dbReference>
<reference evidence="8 9" key="1">
    <citation type="submission" date="2020-10" db="EMBL/GenBank/DDBJ databases">
        <title>Wide distribution of Phycisphaera-like planctomycetes from WD2101 soil group in peatlands and genome analysis of the first cultivated representative.</title>
        <authorList>
            <person name="Dedysh S.N."/>
            <person name="Beletsky A.V."/>
            <person name="Ivanova A."/>
            <person name="Kulichevskaya I.S."/>
            <person name="Suzina N.E."/>
            <person name="Philippov D.A."/>
            <person name="Rakitin A.L."/>
            <person name="Mardanov A.V."/>
            <person name="Ravin N.V."/>
        </authorList>
    </citation>
    <scope>NUCLEOTIDE SEQUENCE [LARGE SCALE GENOMIC DNA]</scope>
    <source>
        <strain evidence="8 9">M1803</strain>
    </source>
</reference>
<dbReference type="InterPro" id="IPR011010">
    <property type="entry name" value="DNA_brk_join_enz"/>
</dbReference>
<dbReference type="InterPro" id="IPR013762">
    <property type="entry name" value="Integrase-like_cat_sf"/>
</dbReference>
<evidence type="ECO:0000256" key="2">
    <source>
        <dbReference type="ARBA" id="ARBA00022908"/>
    </source>
</evidence>
<evidence type="ECO:0000256" key="5">
    <source>
        <dbReference type="PROSITE-ProRule" id="PRU01248"/>
    </source>
</evidence>
<dbReference type="GO" id="GO:0015074">
    <property type="term" value="P:DNA integration"/>
    <property type="evidence" value="ECO:0007669"/>
    <property type="project" value="UniProtKB-KW"/>
</dbReference>
<dbReference type="PANTHER" id="PTHR30349">
    <property type="entry name" value="PHAGE INTEGRASE-RELATED"/>
    <property type="match status" value="1"/>
</dbReference>
<dbReference type="InterPro" id="IPR044068">
    <property type="entry name" value="CB"/>
</dbReference>
<organism evidence="8 9">
    <name type="scientific">Humisphaera borealis</name>
    <dbReference type="NCBI Taxonomy" id="2807512"/>
    <lineage>
        <taxon>Bacteria</taxon>
        <taxon>Pseudomonadati</taxon>
        <taxon>Planctomycetota</taxon>
        <taxon>Phycisphaerae</taxon>
        <taxon>Tepidisphaerales</taxon>
        <taxon>Tepidisphaeraceae</taxon>
        <taxon>Humisphaera</taxon>
    </lineage>
</organism>
<comment type="similarity">
    <text evidence="1">Belongs to the 'phage' integrase family.</text>
</comment>
<dbReference type="InterPro" id="IPR002104">
    <property type="entry name" value="Integrase_catalytic"/>
</dbReference>
<dbReference type="Gene3D" id="1.10.150.130">
    <property type="match status" value="1"/>
</dbReference>
<dbReference type="InterPro" id="IPR050090">
    <property type="entry name" value="Tyrosine_recombinase_XerCD"/>
</dbReference>
<feature type="domain" description="Core-binding (CB)" evidence="7">
    <location>
        <begin position="2"/>
        <end position="87"/>
    </location>
</feature>
<keyword evidence="3 5" id="KW-0238">DNA-binding</keyword>
<dbReference type="PANTHER" id="PTHR30349:SF41">
    <property type="entry name" value="INTEGRASE_RECOMBINASE PROTEIN MJ0367-RELATED"/>
    <property type="match status" value="1"/>
</dbReference>
<dbReference type="Pfam" id="PF00589">
    <property type="entry name" value="Phage_integrase"/>
    <property type="match status" value="1"/>
</dbReference>
<accession>A0A7M2X3U5</accession>
<dbReference type="InterPro" id="IPR004107">
    <property type="entry name" value="Integrase_SAM-like_N"/>
</dbReference>
<evidence type="ECO:0000259" key="6">
    <source>
        <dbReference type="PROSITE" id="PS51898"/>
    </source>
</evidence>
<evidence type="ECO:0000256" key="4">
    <source>
        <dbReference type="ARBA" id="ARBA00023172"/>
    </source>
</evidence>
<keyword evidence="4" id="KW-0233">DNA recombination</keyword>
<dbReference type="RefSeq" id="WP_206295442.1">
    <property type="nucleotide sequence ID" value="NZ_CP063458.1"/>
</dbReference>